<keyword evidence="6" id="KW-0645">Protease</keyword>
<evidence type="ECO:0000259" key="21">
    <source>
        <dbReference type="PROSITE" id="PS50957"/>
    </source>
</evidence>
<reference evidence="22 23" key="2">
    <citation type="submission" date="2018-10" db="EMBL/GenBank/DDBJ databases">
        <authorList>
            <consortium name="Pathogen Informatics"/>
        </authorList>
    </citation>
    <scope>NUCLEOTIDE SEQUENCE [LARGE SCALE GENOMIC DNA]</scope>
</reference>
<evidence type="ECO:0000256" key="19">
    <source>
        <dbReference type="SAM" id="Coils"/>
    </source>
</evidence>
<evidence type="ECO:0000256" key="8">
    <source>
        <dbReference type="ARBA" id="ARBA00022786"/>
    </source>
</evidence>
<dbReference type="OrthoDB" id="10063692at2759"/>
<evidence type="ECO:0000256" key="20">
    <source>
        <dbReference type="SAM" id="MobiDB-lite"/>
    </source>
</evidence>
<evidence type="ECO:0000256" key="12">
    <source>
        <dbReference type="ARBA" id="ARBA00023163"/>
    </source>
</evidence>
<dbReference type="InterPro" id="IPR006155">
    <property type="entry name" value="Josephin"/>
</dbReference>
<dbReference type="PROSITE" id="PS50330">
    <property type="entry name" value="UIM"/>
    <property type="match status" value="1"/>
</dbReference>
<evidence type="ECO:0000313" key="24">
    <source>
        <dbReference type="WBParaSite" id="EVEC_0000699901-mRNA-1"/>
    </source>
</evidence>
<dbReference type="Gene3D" id="3.90.70.40">
    <property type="match status" value="1"/>
</dbReference>
<dbReference type="SMART" id="SM01246">
    <property type="entry name" value="Josephin"/>
    <property type="match status" value="1"/>
</dbReference>
<protein>
    <recommendedName>
        <fullName evidence="16">Ataxin-3 homolog</fullName>
        <ecNumber evidence="4">3.4.19.12</ecNumber>
    </recommendedName>
    <alternativeName>
        <fullName evidence="17">Machado-Joseph disease-like protein</fullName>
    </alternativeName>
</protein>
<evidence type="ECO:0000256" key="3">
    <source>
        <dbReference type="ARBA" id="ARBA00004604"/>
    </source>
</evidence>
<feature type="coiled-coil region" evidence="19">
    <location>
        <begin position="187"/>
        <end position="218"/>
    </location>
</feature>
<dbReference type="SMART" id="SM00726">
    <property type="entry name" value="UIM"/>
    <property type="match status" value="3"/>
</dbReference>
<evidence type="ECO:0000256" key="7">
    <source>
        <dbReference type="ARBA" id="ARBA00022737"/>
    </source>
</evidence>
<dbReference type="PROSITE" id="PS50957">
    <property type="entry name" value="JOSEPHIN"/>
    <property type="match status" value="1"/>
</dbReference>
<comment type="caution">
    <text evidence="18">Lacks conserved residue(s) required for the propagation of feature annotation.</text>
</comment>
<keyword evidence="12" id="KW-0804">Transcription</keyword>
<evidence type="ECO:0000256" key="16">
    <source>
        <dbReference type="ARBA" id="ARBA00069055"/>
    </source>
</evidence>
<comment type="subunit">
    <text evidence="15">Forms a complex composed of deubiquitinating enzyme atx-3, adapter ubxn-5 and cdc-48.1. Forms a complex composed of deubiquitinating enzyme atx-3, E4 ubiquitin-protein ligase ufd-2 and cdc-48.1. Interacts (via RRDR motif) with cdc-48.1 (via N-terminus) and cdc-48.2 (via N-terminus); the interaction with cdc-48.1 is not required for atx-3 enzymatic activity. Interacts (via C-terminus) with ubxn-5. May interact with ned-8.</text>
</comment>
<evidence type="ECO:0000313" key="22">
    <source>
        <dbReference type="EMBL" id="VDD91772.1"/>
    </source>
</evidence>
<keyword evidence="8" id="KW-0833">Ubl conjugation pathway</keyword>
<evidence type="ECO:0000256" key="17">
    <source>
        <dbReference type="ARBA" id="ARBA00082365"/>
    </source>
</evidence>
<reference evidence="24" key="1">
    <citation type="submission" date="2017-02" db="UniProtKB">
        <authorList>
            <consortium name="WormBaseParasite"/>
        </authorList>
    </citation>
    <scope>IDENTIFICATION</scope>
</reference>
<comment type="function">
    <text evidence="14">Acts as a chain editing deubiquitinating enzyme that binds and cleaves 'Lys-48'-linked polyubiquitin chains, with a preference for chains containing four or more ubiquitin molecules thereby modulating protein degradation by the ubiquitin-proteasome pathway. Probably by regulating the IGF-1-insulin-like pathway, regulates lifespan. Regulates germline DNA double-strand-break repair and apoptosis in response to DNA damage by recruiting E4 ubiquitin-protein ligase ufd-2 to DNA repair foci. Interacts with key regulators of transcription and represses transcription. Acts as a histone-binding protein that regulates transcription.</text>
</comment>
<dbReference type="GO" id="GO:0016579">
    <property type="term" value="P:protein deubiquitination"/>
    <property type="evidence" value="ECO:0007669"/>
    <property type="project" value="InterPro"/>
</dbReference>
<keyword evidence="5" id="KW-0963">Cytoplasm</keyword>
<keyword evidence="13" id="KW-0539">Nucleus</keyword>
<dbReference type="InterPro" id="IPR033865">
    <property type="entry name" value="Ataxin-3"/>
</dbReference>
<dbReference type="Pfam" id="PF02809">
    <property type="entry name" value="UIM"/>
    <property type="match status" value="2"/>
</dbReference>
<name>A0A0N4V993_ENTVE</name>
<dbReference type="PANTHER" id="PTHR14159:SF0">
    <property type="entry name" value="ATAXIN-3-RELATED"/>
    <property type="match status" value="1"/>
</dbReference>
<keyword evidence="23" id="KW-1185">Reference proteome</keyword>
<evidence type="ECO:0000256" key="2">
    <source>
        <dbReference type="ARBA" id="ARBA00004496"/>
    </source>
</evidence>
<dbReference type="Pfam" id="PF02099">
    <property type="entry name" value="Josephin"/>
    <property type="match status" value="2"/>
</dbReference>
<evidence type="ECO:0000256" key="11">
    <source>
        <dbReference type="ARBA" id="ARBA00023015"/>
    </source>
</evidence>
<comment type="subcellular location">
    <subcellularLocation>
        <location evidence="2">Cytoplasm</location>
    </subcellularLocation>
    <subcellularLocation>
        <location evidence="3">Nucleus</location>
        <location evidence="3">Nucleolus</location>
    </subcellularLocation>
</comment>
<evidence type="ECO:0000256" key="15">
    <source>
        <dbReference type="ARBA" id="ARBA00063584"/>
    </source>
</evidence>
<dbReference type="GO" id="GO:0005737">
    <property type="term" value="C:cytoplasm"/>
    <property type="evidence" value="ECO:0007669"/>
    <property type="project" value="UniProtKB-SubCell"/>
</dbReference>
<accession>A0A0N4V993</accession>
<gene>
    <name evidence="22" type="ORF">EVEC_LOCUS6523</name>
</gene>
<dbReference type="GO" id="GO:0004843">
    <property type="term" value="F:cysteine-type deubiquitinase activity"/>
    <property type="evidence" value="ECO:0007669"/>
    <property type="project" value="UniProtKB-EC"/>
</dbReference>
<evidence type="ECO:0000256" key="6">
    <source>
        <dbReference type="ARBA" id="ARBA00022670"/>
    </source>
</evidence>
<dbReference type="GO" id="GO:0006508">
    <property type="term" value="P:proteolysis"/>
    <property type="evidence" value="ECO:0007669"/>
    <property type="project" value="UniProtKB-KW"/>
</dbReference>
<proteinExistence type="predicted"/>
<dbReference type="PRINTS" id="PR01233">
    <property type="entry name" value="JOSEPHIN"/>
</dbReference>
<organism evidence="24">
    <name type="scientific">Enterobius vermicularis</name>
    <name type="common">Human pinworm</name>
    <dbReference type="NCBI Taxonomy" id="51028"/>
    <lineage>
        <taxon>Eukaryota</taxon>
        <taxon>Metazoa</taxon>
        <taxon>Ecdysozoa</taxon>
        <taxon>Nematoda</taxon>
        <taxon>Chromadorea</taxon>
        <taxon>Rhabditida</taxon>
        <taxon>Spirurina</taxon>
        <taxon>Oxyuridomorpha</taxon>
        <taxon>Oxyuroidea</taxon>
        <taxon>Oxyuridae</taxon>
        <taxon>Enterobius</taxon>
    </lineage>
</organism>
<evidence type="ECO:0000256" key="9">
    <source>
        <dbReference type="ARBA" id="ARBA00022801"/>
    </source>
</evidence>
<evidence type="ECO:0000256" key="1">
    <source>
        <dbReference type="ARBA" id="ARBA00000707"/>
    </source>
</evidence>
<evidence type="ECO:0000256" key="5">
    <source>
        <dbReference type="ARBA" id="ARBA00022490"/>
    </source>
</evidence>
<dbReference type="PANTHER" id="PTHR14159">
    <property type="entry name" value="ATAXIN-3-RELATED"/>
    <property type="match status" value="1"/>
</dbReference>
<feature type="compositionally biased region" description="Basic and acidic residues" evidence="20">
    <location>
        <begin position="231"/>
        <end position="252"/>
    </location>
</feature>
<dbReference type="Proteomes" id="UP000274131">
    <property type="component" value="Unassembled WGS sequence"/>
</dbReference>
<dbReference type="STRING" id="51028.A0A0N4V993"/>
<feature type="domain" description="Josephin" evidence="21">
    <location>
        <begin position="1"/>
        <end position="125"/>
    </location>
</feature>
<evidence type="ECO:0000313" key="23">
    <source>
        <dbReference type="Proteomes" id="UP000274131"/>
    </source>
</evidence>
<keyword evidence="19" id="KW-0175">Coiled coil</keyword>
<keyword evidence="11" id="KW-0805">Transcription regulation</keyword>
<evidence type="ECO:0000256" key="13">
    <source>
        <dbReference type="ARBA" id="ARBA00023242"/>
    </source>
</evidence>
<dbReference type="Pfam" id="PF23625">
    <property type="entry name" value="UIM_2"/>
    <property type="match status" value="1"/>
</dbReference>
<comment type="catalytic activity">
    <reaction evidence="1">
        <text>Thiol-dependent hydrolysis of ester, thioester, amide, peptide and isopeptide bonds formed by the C-terminal Gly of ubiquitin (a 76-residue protein attached to proteins as an intracellular targeting signal).</text>
        <dbReference type="EC" id="3.4.19.12"/>
    </reaction>
</comment>
<dbReference type="InterPro" id="IPR003903">
    <property type="entry name" value="UIM_dom"/>
</dbReference>
<keyword evidence="9" id="KW-0378">Hydrolase</keyword>
<evidence type="ECO:0000256" key="4">
    <source>
        <dbReference type="ARBA" id="ARBA00012759"/>
    </source>
</evidence>
<keyword evidence="7" id="KW-0677">Repeat</keyword>
<keyword evidence="10" id="KW-0788">Thiol protease</keyword>
<evidence type="ECO:0000256" key="14">
    <source>
        <dbReference type="ARBA" id="ARBA00060106"/>
    </source>
</evidence>
<dbReference type="FunFam" id="1.10.287.10:FF:000018">
    <property type="entry name" value="Ataxin-3 homolog"/>
    <property type="match status" value="1"/>
</dbReference>
<dbReference type="EMBL" id="UXUI01008544">
    <property type="protein sequence ID" value="VDD91772.1"/>
    <property type="molecule type" value="Genomic_DNA"/>
</dbReference>
<dbReference type="EC" id="3.4.19.12" evidence="4"/>
<sequence>MLLQGPYFTAVDLADIARKLDEREKLVLGESTGCSQNMDDSGYFSVQIPFCSRGRAYICNLSEHWFTLRRFGFQWFKLNSLLSSPKLITDMYLSIYLAQLANEGYSIFVVEGELPHCTADEVLKQCPVDPALAAQNDPIRDDQREDEDLARAIALSLTEDKSDQEAYYGDLEAAVRESRHLDEKDDVSFQQALKQSAQEAMEREEEEMERQLQCALQMSLGMCASTSKSATVKDHMSEDCRHKDSVEEKMDEAATESEAPSNAAEVRMKREGFLKKFEK</sequence>
<evidence type="ECO:0000256" key="10">
    <source>
        <dbReference type="ARBA" id="ARBA00022807"/>
    </source>
</evidence>
<evidence type="ECO:0000256" key="18">
    <source>
        <dbReference type="PROSITE-ProRule" id="PRU00331"/>
    </source>
</evidence>
<dbReference type="GO" id="GO:0005730">
    <property type="term" value="C:nucleolus"/>
    <property type="evidence" value="ECO:0007669"/>
    <property type="project" value="UniProtKB-SubCell"/>
</dbReference>
<dbReference type="Gene3D" id="1.10.287.10">
    <property type="entry name" value="S15/NS1, RNA-binding"/>
    <property type="match status" value="1"/>
</dbReference>
<dbReference type="AlphaFoldDB" id="A0A0N4V993"/>
<feature type="region of interest" description="Disordered" evidence="20">
    <location>
        <begin position="230"/>
        <end position="267"/>
    </location>
</feature>
<dbReference type="WBParaSite" id="EVEC_0000699901-mRNA-1">
    <property type="protein sequence ID" value="EVEC_0000699901-mRNA-1"/>
    <property type="gene ID" value="EVEC_0000699901"/>
</dbReference>